<reference evidence="3" key="1">
    <citation type="submission" date="2018-05" db="EMBL/GenBank/DDBJ databases">
        <title>Draft genome sequence of Stemphylium lycopersici strain CIDEFI 213.</title>
        <authorList>
            <person name="Medina R."/>
            <person name="Franco M.E.E."/>
            <person name="Lucentini C.G."/>
            <person name="Saparrat M.C.N."/>
            <person name="Balatti P.A."/>
        </authorList>
    </citation>
    <scope>NUCLEOTIDE SEQUENCE [LARGE SCALE GENOMIC DNA]</scope>
    <source>
        <strain evidence="3">CIDEFI 213</strain>
    </source>
</reference>
<name>A0A364NCW1_STELY</name>
<gene>
    <name evidence="2" type="ORF">DDE83_001533</name>
</gene>
<dbReference type="Proteomes" id="UP000249619">
    <property type="component" value="Unassembled WGS sequence"/>
</dbReference>
<feature type="region of interest" description="Disordered" evidence="1">
    <location>
        <begin position="49"/>
        <end position="132"/>
    </location>
</feature>
<keyword evidence="3" id="KW-1185">Reference proteome</keyword>
<feature type="compositionally biased region" description="Polar residues" evidence="1">
    <location>
        <begin position="122"/>
        <end position="132"/>
    </location>
</feature>
<feature type="compositionally biased region" description="Basic and acidic residues" evidence="1">
    <location>
        <begin position="69"/>
        <end position="121"/>
    </location>
</feature>
<organism evidence="2 3">
    <name type="scientific">Stemphylium lycopersici</name>
    <name type="common">Tomato gray leaf spot disease fungus</name>
    <name type="synonym">Thyrospora lycopersici</name>
    <dbReference type="NCBI Taxonomy" id="183478"/>
    <lineage>
        <taxon>Eukaryota</taxon>
        <taxon>Fungi</taxon>
        <taxon>Dikarya</taxon>
        <taxon>Ascomycota</taxon>
        <taxon>Pezizomycotina</taxon>
        <taxon>Dothideomycetes</taxon>
        <taxon>Pleosporomycetidae</taxon>
        <taxon>Pleosporales</taxon>
        <taxon>Pleosporineae</taxon>
        <taxon>Pleosporaceae</taxon>
        <taxon>Stemphylium</taxon>
    </lineage>
</organism>
<feature type="compositionally biased region" description="Low complexity" evidence="1">
    <location>
        <begin position="238"/>
        <end position="253"/>
    </location>
</feature>
<feature type="compositionally biased region" description="Polar residues" evidence="1">
    <location>
        <begin position="261"/>
        <end position="275"/>
    </location>
</feature>
<feature type="region of interest" description="Disordered" evidence="1">
    <location>
        <begin position="181"/>
        <end position="200"/>
    </location>
</feature>
<evidence type="ECO:0000313" key="2">
    <source>
        <dbReference type="EMBL" id="RAR15096.1"/>
    </source>
</evidence>
<feature type="region of interest" description="Disordered" evidence="1">
    <location>
        <begin position="238"/>
        <end position="275"/>
    </location>
</feature>
<feature type="region of interest" description="Disordered" evidence="1">
    <location>
        <begin position="328"/>
        <end position="348"/>
    </location>
</feature>
<dbReference type="OrthoDB" id="10682516at2759"/>
<comment type="caution">
    <text evidence="2">The sequence shown here is derived from an EMBL/GenBank/DDBJ whole genome shotgun (WGS) entry which is preliminary data.</text>
</comment>
<feature type="compositionally biased region" description="Polar residues" evidence="1">
    <location>
        <begin position="181"/>
        <end position="191"/>
    </location>
</feature>
<accession>A0A364NCW1</accession>
<sequence length="447" mass="49455">MAQYHHYTTFQNPKDIMRGLMAIVNSDEGDNHLSFSCVRKMSHFLADTLRKSSLPQNPTHRTRSRSRSPSRERDDRLEALRARQEERQRDYQRQLERDRETNRRAGERMREAQARFRENVRSRQQSDPATTTARAQVQLYSNSAPSSRFHGPVNCVHSFYAPAGSNILADERPLQTPQYRMETTTGQSIRTRPSDSGPPRQVDTTFYWEFESPEFQALLPDHGPTTSVEPTLVEQPPETAATNGESAGTATAEETVESTELPTRTPASPTSLDVNVSTPQHSFAAVEEQDSGIIMDDTSSMIAKPEVEAIHDTSPTIVVTDFAYNTQTTVQSPNSSPQVSDPSTQDTQYTLTSTAPLALSADRPVIDYEDDSGTGAAAASKNKSPTVPAPLRRSSRLAKAESEALPPAAENVALGKRARDDEADGANKKVLTDGDMRKLSTPRPKLR</sequence>
<feature type="region of interest" description="Disordered" evidence="1">
    <location>
        <begin position="362"/>
        <end position="447"/>
    </location>
</feature>
<evidence type="ECO:0000313" key="3">
    <source>
        <dbReference type="Proteomes" id="UP000249619"/>
    </source>
</evidence>
<evidence type="ECO:0000256" key="1">
    <source>
        <dbReference type="SAM" id="MobiDB-lite"/>
    </source>
</evidence>
<feature type="compositionally biased region" description="Basic and acidic residues" evidence="1">
    <location>
        <begin position="417"/>
        <end position="438"/>
    </location>
</feature>
<proteinExistence type="predicted"/>
<protein>
    <submittedName>
        <fullName evidence="2">Uncharacterized protein</fullName>
    </submittedName>
</protein>
<dbReference type="AlphaFoldDB" id="A0A364NCW1"/>
<dbReference type="EMBL" id="QGDH01000015">
    <property type="protein sequence ID" value="RAR15096.1"/>
    <property type="molecule type" value="Genomic_DNA"/>
</dbReference>